<dbReference type="STRING" id="426756.SAMN04488126_105160"/>
<reference evidence="1 2" key="1">
    <citation type="submission" date="2016-10" db="EMBL/GenBank/DDBJ databases">
        <authorList>
            <person name="de Groot N.N."/>
        </authorList>
    </citation>
    <scope>NUCLEOTIDE SEQUENCE [LARGE SCALE GENOMIC DNA]</scope>
    <source>
        <strain evidence="1 2">CGMCC 1.6762</strain>
    </source>
</reference>
<dbReference type="InterPro" id="IPR027417">
    <property type="entry name" value="P-loop_NTPase"/>
</dbReference>
<dbReference type="AlphaFoldDB" id="A0A1G7BDC3"/>
<dbReference type="Proteomes" id="UP000198823">
    <property type="component" value="Unassembled WGS sequence"/>
</dbReference>
<dbReference type="EMBL" id="FNAR01000005">
    <property type="protein sequence ID" value="SDE25011.1"/>
    <property type="molecule type" value="Genomic_DNA"/>
</dbReference>
<dbReference type="GO" id="GO:0005524">
    <property type="term" value="F:ATP binding"/>
    <property type="evidence" value="ECO:0007669"/>
    <property type="project" value="UniProtKB-KW"/>
</dbReference>
<evidence type="ECO:0000313" key="2">
    <source>
        <dbReference type="Proteomes" id="UP000198823"/>
    </source>
</evidence>
<organism evidence="1 2">
    <name type="scientific">Bhargavaea beijingensis</name>
    <dbReference type="NCBI Taxonomy" id="426756"/>
    <lineage>
        <taxon>Bacteria</taxon>
        <taxon>Bacillati</taxon>
        <taxon>Bacillota</taxon>
        <taxon>Bacilli</taxon>
        <taxon>Bacillales</taxon>
        <taxon>Caryophanaceae</taxon>
        <taxon>Bhargavaea</taxon>
    </lineage>
</organism>
<sequence>MEYEIIRIMEALLILWKGWNLTLQRRKPNGWWTGYDHLQFIANVQNLRTADMKAAAERIGTISCLDKKVGNYSLGMKQQLLLTMAILNKPI</sequence>
<keyword evidence="1" id="KW-0547">Nucleotide-binding</keyword>
<keyword evidence="1" id="KW-0067">ATP-binding</keyword>
<proteinExistence type="predicted"/>
<accession>A0A1G7BDC3</accession>
<protein>
    <submittedName>
        <fullName evidence="1">ABC-2 type transport system ATP-binding protein</fullName>
    </submittedName>
</protein>
<gene>
    <name evidence="1" type="ORF">SAMN04488126_105160</name>
</gene>
<evidence type="ECO:0000313" key="1">
    <source>
        <dbReference type="EMBL" id="SDE25011.1"/>
    </source>
</evidence>
<name>A0A1G7BDC3_9BACL</name>
<dbReference type="SUPFAM" id="SSF52540">
    <property type="entry name" value="P-loop containing nucleoside triphosphate hydrolases"/>
    <property type="match status" value="1"/>
</dbReference>